<dbReference type="InterPro" id="IPR004143">
    <property type="entry name" value="BPL_LPL_catalytic"/>
</dbReference>
<sequence>MNREWQLLPYAEGSGQQHMDFDNHLLDCHSRDPAYPSVLRFYRWTPPAISLGFHQKTYPDRWQAIAAIHNLDIVRRPSGGRAVLHWGDLTYAIVTDASGDGNARSRQIYEHLCGFLIQGFAALGLELGYGKAGRGYIHNPSCFSTATNADLVIADGRKLIGSAQVYRRNSVLQHGSIAIAPNHDLLREIFGATVPVVGYQELITEVHESNNSMNDIIANIVTALTQAARQHFQTQLL</sequence>
<dbReference type="GO" id="GO:0016874">
    <property type="term" value="F:ligase activity"/>
    <property type="evidence" value="ECO:0007669"/>
    <property type="project" value="UniProtKB-KW"/>
</dbReference>
<dbReference type="RefSeq" id="WP_190352454.1">
    <property type="nucleotide sequence ID" value="NZ_JACJPY010000077.1"/>
</dbReference>
<proteinExistence type="predicted"/>
<name>A0A926UWA6_9CYAN</name>
<feature type="domain" description="BPL/LPL catalytic" evidence="1">
    <location>
        <begin position="33"/>
        <end position="232"/>
    </location>
</feature>
<evidence type="ECO:0000313" key="3">
    <source>
        <dbReference type="Proteomes" id="UP000631421"/>
    </source>
</evidence>
<gene>
    <name evidence="2" type="ORF">H6F44_18215</name>
</gene>
<dbReference type="CDD" id="cd16443">
    <property type="entry name" value="LplA"/>
    <property type="match status" value="1"/>
</dbReference>
<dbReference type="Pfam" id="PF21948">
    <property type="entry name" value="LplA-B_cat"/>
    <property type="match status" value="1"/>
</dbReference>
<dbReference type="PANTHER" id="PTHR43679">
    <property type="entry name" value="OCTANOYLTRANSFERASE LIPM-RELATED"/>
    <property type="match status" value="1"/>
</dbReference>
<dbReference type="AlphaFoldDB" id="A0A926UWA6"/>
<dbReference type="PROSITE" id="PS51733">
    <property type="entry name" value="BPL_LPL_CATALYTIC"/>
    <property type="match status" value="1"/>
</dbReference>
<protein>
    <submittedName>
        <fullName evidence="2">Lipoate--protein ligase family protein</fullName>
    </submittedName>
</protein>
<dbReference type="SUPFAM" id="SSF55681">
    <property type="entry name" value="Class II aaRS and biotin synthetases"/>
    <property type="match status" value="1"/>
</dbReference>
<dbReference type="Gene3D" id="3.30.930.10">
    <property type="entry name" value="Bira Bifunctional Protein, Domain 2"/>
    <property type="match status" value="1"/>
</dbReference>
<dbReference type="InterPro" id="IPR050664">
    <property type="entry name" value="Octanoyltrans_LipM/LipL"/>
</dbReference>
<accession>A0A926UWA6</accession>
<reference evidence="2" key="2">
    <citation type="submission" date="2020-08" db="EMBL/GenBank/DDBJ databases">
        <authorList>
            <person name="Chen M."/>
            <person name="Teng W."/>
            <person name="Zhao L."/>
            <person name="Hu C."/>
            <person name="Zhou Y."/>
            <person name="Han B."/>
            <person name="Song L."/>
            <person name="Shu W."/>
        </authorList>
    </citation>
    <scope>NUCLEOTIDE SEQUENCE</scope>
    <source>
        <strain evidence="2">FACHB-1277</strain>
    </source>
</reference>
<keyword evidence="2" id="KW-0436">Ligase</keyword>
<dbReference type="InterPro" id="IPR045864">
    <property type="entry name" value="aa-tRNA-synth_II/BPL/LPL"/>
</dbReference>
<organism evidence="2 3">
    <name type="scientific">Pseudanabaena cinerea FACHB-1277</name>
    <dbReference type="NCBI Taxonomy" id="2949581"/>
    <lineage>
        <taxon>Bacteria</taxon>
        <taxon>Bacillati</taxon>
        <taxon>Cyanobacteriota</taxon>
        <taxon>Cyanophyceae</taxon>
        <taxon>Pseudanabaenales</taxon>
        <taxon>Pseudanabaenaceae</taxon>
        <taxon>Pseudanabaena</taxon>
        <taxon>Pseudanabaena cinerea</taxon>
    </lineage>
</organism>
<evidence type="ECO:0000313" key="2">
    <source>
        <dbReference type="EMBL" id="MBD2152041.1"/>
    </source>
</evidence>
<dbReference type="EMBL" id="JACJPY010000077">
    <property type="protein sequence ID" value="MBD2152041.1"/>
    <property type="molecule type" value="Genomic_DNA"/>
</dbReference>
<dbReference type="Proteomes" id="UP000631421">
    <property type="component" value="Unassembled WGS sequence"/>
</dbReference>
<keyword evidence="3" id="KW-1185">Reference proteome</keyword>
<evidence type="ECO:0000259" key="1">
    <source>
        <dbReference type="PROSITE" id="PS51733"/>
    </source>
</evidence>
<comment type="caution">
    <text evidence="2">The sequence shown here is derived from an EMBL/GenBank/DDBJ whole genome shotgun (WGS) entry which is preliminary data.</text>
</comment>
<reference evidence="2" key="1">
    <citation type="journal article" date="2015" name="ISME J.">
        <title>Draft Genome Sequence of Streptomyces incarnatus NRRL8089, which Produces the Nucleoside Antibiotic Sinefungin.</title>
        <authorList>
            <person name="Oshima K."/>
            <person name="Hattori M."/>
            <person name="Shimizu H."/>
            <person name="Fukuda K."/>
            <person name="Nemoto M."/>
            <person name="Inagaki K."/>
            <person name="Tamura T."/>
        </authorList>
    </citation>
    <scope>NUCLEOTIDE SEQUENCE</scope>
    <source>
        <strain evidence="2">FACHB-1277</strain>
    </source>
</reference>
<dbReference type="PANTHER" id="PTHR43679:SF2">
    <property type="entry name" value="OCTANOYL-[GCVH]:PROTEIN N-OCTANOYLTRANSFERASE"/>
    <property type="match status" value="1"/>
</dbReference>